<feature type="region of interest" description="Disordered" evidence="1">
    <location>
        <begin position="1"/>
        <end position="31"/>
    </location>
</feature>
<keyword evidence="3" id="KW-1185">Reference proteome</keyword>
<organism evidence="2 3">
    <name type="scientific">Elysia crispata</name>
    <name type="common">lettuce slug</name>
    <dbReference type="NCBI Taxonomy" id="231223"/>
    <lineage>
        <taxon>Eukaryota</taxon>
        <taxon>Metazoa</taxon>
        <taxon>Spiralia</taxon>
        <taxon>Lophotrochozoa</taxon>
        <taxon>Mollusca</taxon>
        <taxon>Gastropoda</taxon>
        <taxon>Heterobranchia</taxon>
        <taxon>Euthyneura</taxon>
        <taxon>Panpulmonata</taxon>
        <taxon>Sacoglossa</taxon>
        <taxon>Placobranchoidea</taxon>
        <taxon>Plakobranchidae</taxon>
        <taxon>Elysia</taxon>
    </lineage>
</organism>
<dbReference type="AlphaFoldDB" id="A0AAE1A245"/>
<dbReference type="EMBL" id="JAWDGP010002811">
    <property type="protein sequence ID" value="KAK3779765.1"/>
    <property type="molecule type" value="Genomic_DNA"/>
</dbReference>
<name>A0AAE1A245_9GAST</name>
<evidence type="ECO:0000313" key="3">
    <source>
        <dbReference type="Proteomes" id="UP001283361"/>
    </source>
</evidence>
<accession>A0AAE1A245</accession>
<gene>
    <name evidence="2" type="ORF">RRG08_035903</name>
</gene>
<dbReference type="Proteomes" id="UP001283361">
    <property type="component" value="Unassembled WGS sequence"/>
</dbReference>
<feature type="compositionally biased region" description="Basic and acidic residues" evidence="1">
    <location>
        <begin position="1"/>
        <end position="21"/>
    </location>
</feature>
<sequence>MKKEDDICFPGRDTRPSHPAREQTTTATTEGWRDQPRLRTRNVIDSNESLQVSAPDTRALAMSVKTNRAALLLYSEQKPPPSHDTSCKDFLGDH</sequence>
<reference evidence="2" key="1">
    <citation type="journal article" date="2023" name="G3 (Bethesda)">
        <title>A reference genome for the long-term kleptoplast-retaining sea slug Elysia crispata morphotype clarki.</title>
        <authorList>
            <person name="Eastman K.E."/>
            <person name="Pendleton A.L."/>
            <person name="Shaikh M.A."/>
            <person name="Suttiyut T."/>
            <person name="Ogas R."/>
            <person name="Tomko P."/>
            <person name="Gavelis G."/>
            <person name="Widhalm J.R."/>
            <person name="Wisecaver J.H."/>
        </authorList>
    </citation>
    <scope>NUCLEOTIDE SEQUENCE</scope>
    <source>
        <strain evidence="2">ECLA1</strain>
    </source>
</reference>
<comment type="caution">
    <text evidence="2">The sequence shown here is derived from an EMBL/GenBank/DDBJ whole genome shotgun (WGS) entry which is preliminary data.</text>
</comment>
<evidence type="ECO:0000313" key="2">
    <source>
        <dbReference type="EMBL" id="KAK3779765.1"/>
    </source>
</evidence>
<evidence type="ECO:0000256" key="1">
    <source>
        <dbReference type="SAM" id="MobiDB-lite"/>
    </source>
</evidence>
<protein>
    <submittedName>
        <fullName evidence="2">Uncharacterized protein</fullName>
    </submittedName>
</protein>
<proteinExistence type="predicted"/>